<protein>
    <submittedName>
        <fullName evidence="2">Uncharacterized protein</fullName>
    </submittedName>
</protein>
<evidence type="ECO:0000313" key="3">
    <source>
        <dbReference type="Proteomes" id="UP000091967"/>
    </source>
</evidence>
<accession>A0A1B8AKL3</accession>
<proteinExistence type="predicted"/>
<evidence type="ECO:0000313" key="2">
    <source>
        <dbReference type="EMBL" id="OBS20854.1"/>
    </source>
</evidence>
<name>A0A1B8AKL3_FUSPO</name>
<organism evidence="2 3">
    <name type="scientific">Fusarium poae</name>
    <dbReference type="NCBI Taxonomy" id="36050"/>
    <lineage>
        <taxon>Eukaryota</taxon>
        <taxon>Fungi</taxon>
        <taxon>Dikarya</taxon>
        <taxon>Ascomycota</taxon>
        <taxon>Pezizomycotina</taxon>
        <taxon>Sordariomycetes</taxon>
        <taxon>Hypocreomycetidae</taxon>
        <taxon>Hypocreales</taxon>
        <taxon>Nectriaceae</taxon>
        <taxon>Fusarium</taxon>
    </lineage>
</organism>
<dbReference type="OrthoDB" id="5081826at2759"/>
<comment type="caution">
    <text evidence="2">The sequence shown here is derived from an EMBL/GenBank/DDBJ whole genome shotgun (WGS) entry which is preliminary data.</text>
</comment>
<dbReference type="EMBL" id="LYXU01000003">
    <property type="protein sequence ID" value="OBS20854.1"/>
    <property type="molecule type" value="Genomic_DNA"/>
</dbReference>
<reference evidence="2 3" key="1">
    <citation type="submission" date="2016-06" db="EMBL/GenBank/DDBJ databases">
        <title>Living apart together: crosstalk between the core and supernumerary genomes in a fungal plant pathogen.</title>
        <authorList>
            <person name="Vanheule A."/>
            <person name="Audenaert K."/>
            <person name="Warris S."/>
            <person name="Van De Geest H."/>
            <person name="Schijlen E."/>
            <person name="Hofte M."/>
            <person name="De Saeger S."/>
            <person name="Haesaert G."/>
            <person name="Waalwijk C."/>
            <person name="Van Der Lee T."/>
        </authorList>
    </citation>
    <scope>NUCLEOTIDE SEQUENCE [LARGE SCALE GENOMIC DNA]</scope>
    <source>
        <strain evidence="2 3">2516</strain>
    </source>
</reference>
<dbReference type="OMA" id="NEFWSEF"/>
<dbReference type="Proteomes" id="UP000091967">
    <property type="component" value="Unassembled WGS sequence"/>
</dbReference>
<sequence length="340" mass="38300">MKSVWDIDPITSEQKLNTRSFVHKLEGKWKTITRGGGISKAETQAYESIVEAVITHTIRGIDDLPLPSTWAEITALKVMFKNKIFLLSRHAVVAQQLFPRANLHEWKLNTRGPTGGKYWGSNPLLFSTLSLSDHISDHLSRNQTAQEIAELFKRIRSSETANDIRENENPLKKLRFAFWGPVEGNTKYVVRNAVDDTVENGFKDTVEDNVKDVEDTAADPSTSKQTMPPIPDDTGDSGDSGDSNKFWSIFENKLAPIRKAAQEGTAITTRMVDDLRKAHLEELKGQQPDGIFKQIEKQHARELRDIRARYEGVITAWLNGVSSTLQSTYQDLSTLGDYKE</sequence>
<gene>
    <name evidence="2" type="ORF">FPOA_07194</name>
</gene>
<feature type="region of interest" description="Disordered" evidence="1">
    <location>
        <begin position="206"/>
        <end position="242"/>
    </location>
</feature>
<dbReference type="AlphaFoldDB" id="A0A1B8AKL3"/>
<keyword evidence="3" id="KW-1185">Reference proteome</keyword>
<evidence type="ECO:0000256" key="1">
    <source>
        <dbReference type="SAM" id="MobiDB-lite"/>
    </source>
</evidence>